<evidence type="ECO:0000313" key="2">
    <source>
        <dbReference type="EMBL" id="MFC4336811.1"/>
    </source>
</evidence>
<feature type="transmembrane region" description="Helical" evidence="1">
    <location>
        <begin position="26"/>
        <end position="54"/>
    </location>
</feature>
<dbReference type="RefSeq" id="WP_380623092.1">
    <property type="nucleotide sequence ID" value="NZ_JBHSDK010000021.1"/>
</dbReference>
<gene>
    <name evidence="2" type="ORF">ACFPET_16540</name>
</gene>
<keyword evidence="1" id="KW-0812">Transmembrane</keyword>
<feature type="transmembrane region" description="Helical" evidence="1">
    <location>
        <begin position="99"/>
        <end position="120"/>
    </location>
</feature>
<name>A0ABV8U136_9ACTN</name>
<feature type="transmembrane region" description="Helical" evidence="1">
    <location>
        <begin position="66"/>
        <end position="87"/>
    </location>
</feature>
<dbReference type="EMBL" id="JBHSDK010000021">
    <property type="protein sequence ID" value="MFC4336811.1"/>
    <property type="molecule type" value="Genomic_DNA"/>
</dbReference>
<reference evidence="3" key="1">
    <citation type="journal article" date="2019" name="Int. J. Syst. Evol. Microbiol.">
        <title>The Global Catalogue of Microorganisms (GCM) 10K type strain sequencing project: providing services to taxonomists for standard genome sequencing and annotation.</title>
        <authorList>
            <consortium name="The Broad Institute Genomics Platform"/>
            <consortium name="The Broad Institute Genome Sequencing Center for Infectious Disease"/>
            <person name="Wu L."/>
            <person name="Ma J."/>
        </authorList>
    </citation>
    <scope>NUCLEOTIDE SEQUENCE [LARGE SCALE GENOMIC DNA]</scope>
    <source>
        <strain evidence="3">IBRC-M 10908</strain>
    </source>
</reference>
<organism evidence="2 3">
    <name type="scientific">Salininema proteolyticum</name>
    <dbReference type="NCBI Taxonomy" id="1607685"/>
    <lineage>
        <taxon>Bacteria</taxon>
        <taxon>Bacillati</taxon>
        <taxon>Actinomycetota</taxon>
        <taxon>Actinomycetes</taxon>
        <taxon>Glycomycetales</taxon>
        <taxon>Glycomycetaceae</taxon>
        <taxon>Salininema</taxon>
    </lineage>
</organism>
<evidence type="ECO:0000313" key="3">
    <source>
        <dbReference type="Proteomes" id="UP001595823"/>
    </source>
</evidence>
<keyword evidence="3" id="KW-1185">Reference proteome</keyword>
<keyword evidence="1" id="KW-1133">Transmembrane helix</keyword>
<comment type="caution">
    <text evidence="2">The sequence shown here is derived from an EMBL/GenBank/DDBJ whole genome shotgun (WGS) entry which is preliminary data.</text>
</comment>
<keyword evidence="1" id="KW-0472">Membrane</keyword>
<sequence length="123" mass="13368">MPPPPTHPDVRQALTKRNIDRPGNRLAGLTILWILTPLFAYLACNTLVLAYSALRGETWSWAPMWFAVYAVLGLTAVAFTALPVVAAHTAHQIGRTFSAVAYLVGSAASMGTAAWCLYRIPAW</sequence>
<accession>A0ABV8U136</accession>
<protein>
    <submittedName>
        <fullName evidence="2">Uncharacterized protein</fullName>
    </submittedName>
</protein>
<proteinExistence type="predicted"/>
<dbReference type="Proteomes" id="UP001595823">
    <property type="component" value="Unassembled WGS sequence"/>
</dbReference>
<evidence type="ECO:0000256" key="1">
    <source>
        <dbReference type="SAM" id="Phobius"/>
    </source>
</evidence>